<accession>A0A0F0H3A5</accession>
<keyword evidence="3" id="KW-1185">Reference proteome</keyword>
<dbReference type="EMBL" id="JYJG01000085">
    <property type="protein sequence ID" value="KJK49361.1"/>
    <property type="molecule type" value="Genomic_DNA"/>
</dbReference>
<evidence type="ECO:0000313" key="3">
    <source>
        <dbReference type="Proteomes" id="UP000033393"/>
    </source>
</evidence>
<sequence length="128" mass="13675">MKRKMFVVAVGVIGALVATAMPASASSSGLSGNLRKGEWVNYSTARTITVGGTNIYVNKTDGPEIGVKWRRCSGGAEGSEVRLQNADPTPRVRIGSNFRASTVFCLSAKSYGSNSTDTWNGNVWWNVN</sequence>
<proteinExistence type="predicted"/>
<dbReference type="AlphaFoldDB" id="A0A0F0H3A5"/>
<comment type="caution">
    <text evidence="2">The sequence shown here is derived from an EMBL/GenBank/DDBJ whole genome shotgun (WGS) entry which is preliminary data.</text>
</comment>
<dbReference type="RefSeq" id="WP_045311987.1">
    <property type="nucleotide sequence ID" value="NZ_JYJG01000085.1"/>
</dbReference>
<name>A0A0F0H3A5_LENAE</name>
<protein>
    <submittedName>
        <fullName evidence="2">Uncharacterized protein</fullName>
    </submittedName>
</protein>
<evidence type="ECO:0000313" key="2">
    <source>
        <dbReference type="EMBL" id="KJK49361.1"/>
    </source>
</evidence>
<dbReference type="OrthoDB" id="4306034at2"/>
<keyword evidence="1" id="KW-0732">Signal</keyword>
<reference evidence="2 3" key="1">
    <citation type="submission" date="2015-02" db="EMBL/GenBank/DDBJ databases">
        <authorList>
            <person name="Ju K.-S."/>
            <person name="Doroghazi J.R."/>
            <person name="Metcalf W."/>
        </authorList>
    </citation>
    <scope>NUCLEOTIDE SEQUENCE [LARGE SCALE GENOMIC DNA]</scope>
    <source>
        <strain evidence="2 3">NRRL B-16140</strain>
    </source>
</reference>
<feature type="signal peptide" evidence="1">
    <location>
        <begin position="1"/>
        <end position="25"/>
    </location>
</feature>
<dbReference type="PATRIC" id="fig|68170.10.peg.2820"/>
<dbReference type="Proteomes" id="UP000033393">
    <property type="component" value="Unassembled WGS sequence"/>
</dbReference>
<gene>
    <name evidence="2" type="ORF">UK23_14330</name>
</gene>
<organism evidence="2 3">
    <name type="scientific">Lentzea aerocolonigenes</name>
    <name type="common">Lechevalieria aerocolonigenes</name>
    <name type="synonym">Saccharothrix aerocolonigenes</name>
    <dbReference type="NCBI Taxonomy" id="68170"/>
    <lineage>
        <taxon>Bacteria</taxon>
        <taxon>Bacillati</taxon>
        <taxon>Actinomycetota</taxon>
        <taxon>Actinomycetes</taxon>
        <taxon>Pseudonocardiales</taxon>
        <taxon>Pseudonocardiaceae</taxon>
        <taxon>Lentzea</taxon>
    </lineage>
</organism>
<feature type="chain" id="PRO_5002441630" evidence="1">
    <location>
        <begin position="26"/>
        <end position="128"/>
    </location>
</feature>
<evidence type="ECO:0000256" key="1">
    <source>
        <dbReference type="SAM" id="SignalP"/>
    </source>
</evidence>